<sequence>MASKSKVPSAFSNAELVPLGHSSYLLEPPLEEEKLAIWKSQVLIPFSLGSKPHAFLGPFVPQSSVESSFSADGVLAFSSKYNLDSLENAQKIFRTMPHLTKDLYLPWLDRVEGEKQDSWRALGIYDIIQLSRYNLSYNFPMIMSSLFFWDRATSSFHVPCGMITPTLFDVAAILGLRPTGPSFRPDSHPKNPNVTPNFQKLSYQLFITLNMNRDGPVTDEEHVAFLMFWLSTYVFCSRSLQVPKTLLTLAQLLHEESSICLRKLILGNLYENLNEAVASFKSNDFPSVINGPFWLLQLWLNAIFEEKLQSSEPPNISREIEGFRLTFLTTNIAKKHYCNAFRQYFNFFLSLQSFTPQLAPFSTRKVGPVWLKRPFPSRTPSAQSEVLMTWRQFLSCQLLFCSFTHRPYQVVAYQPNLVARQFGLGQLKPSFMLEGSNLDILENARKSIDDLNEAISFFRKRRPEISPFEFEPIFYCTSTFQSWWSTYYHHPEISIEACNQKMTSAFSLFQKGDPKAKTRGSSSTTLKKGSSSTSQAASGVSKAKAIPKTKIPTKPQISIEMTASTPVQQTPDQPSAPSVEVSTDDTPSVNSPPRVRKDPKKCLTPIPEESQKISRKEPTATVQQGNEAASSSSSGSSSSSSDTSSSSSSSSSEDRAQTEPAPEVRHPFTRNLVFILVNFLTSFSLGTPYISTNIAPGSPEVDVVTYQSEKEGPLHEVEENVA</sequence>
<name>A0A8B8KET2_ABRPR</name>
<feature type="region of interest" description="Disordered" evidence="1">
    <location>
        <begin position="511"/>
        <end position="664"/>
    </location>
</feature>
<dbReference type="GO" id="GO:0010073">
    <property type="term" value="P:meristem maintenance"/>
    <property type="evidence" value="ECO:0007669"/>
    <property type="project" value="InterPro"/>
</dbReference>
<dbReference type="PANTHER" id="PTHR46033:SF8">
    <property type="entry name" value="PROTEIN MAINTENANCE OF MERISTEMS-LIKE"/>
    <property type="match status" value="1"/>
</dbReference>
<dbReference type="OrthoDB" id="1435748at2759"/>
<feature type="compositionally biased region" description="Low complexity" evidence="1">
    <location>
        <begin position="630"/>
        <end position="651"/>
    </location>
</feature>
<dbReference type="RefSeq" id="XP_027342312.1">
    <property type="nucleotide sequence ID" value="XM_027486511.1"/>
</dbReference>
<proteinExistence type="predicted"/>
<evidence type="ECO:0000313" key="3">
    <source>
        <dbReference type="Proteomes" id="UP000694853"/>
    </source>
</evidence>
<feature type="compositionally biased region" description="Polar residues" evidence="1">
    <location>
        <begin position="559"/>
        <end position="591"/>
    </location>
</feature>
<reference evidence="4" key="2">
    <citation type="submission" date="2025-08" db="UniProtKB">
        <authorList>
            <consortium name="RefSeq"/>
        </authorList>
    </citation>
    <scope>IDENTIFICATION</scope>
    <source>
        <tissue evidence="4">Young leaves</tissue>
    </source>
</reference>
<evidence type="ECO:0000256" key="1">
    <source>
        <dbReference type="SAM" id="MobiDB-lite"/>
    </source>
</evidence>
<feature type="compositionally biased region" description="Basic and acidic residues" evidence="1">
    <location>
        <begin position="652"/>
        <end position="664"/>
    </location>
</feature>
<feature type="compositionally biased region" description="Low complexity" evidence="1">
    <location>
        <begin position="519"/>
        <end position="555"/>
    </location>
</feature>
<dbReference type="Pfam" id="PF10536">
    <property type="entry name" value="PMD"/>
    <property type="match status" value="1"/>
</dbReference>
<evidence type="ECO:0000259" key="2">
    <source>
        <dbReference type="Pfam" id="PF10536"/>
    </source>
</evidence>
<feature type="compositionally biased region" description="Polar residues" evidence="1">
    <location>
        <begin position="620"/>
        <end position="629"/>
    </location>
</feature>
<gene>
    <name evidence="4" type="primary">LOC113855058</name>
</gene>
<evidence type="ECO:0000313" key="4">
    <source>
        <dbReference type="RefSeq" id="XP_027342312.1"/>
    </source>
</evidence>
<dbReference type="InterPro" id="IPR019557">
    <property type="entry name" value="AminoTfrase-like_pln_mobile"/>
</dbReference>
<protein>
    <submittedName>
        <fullName evidence="4">Uncharacterized protein LOC113855058</fullName>
    </submittedName>
</protein>
<dbReference type="InterPro" id="IPR044824">
    <property type="entry name" value="MAIN-like"/>
</dbReference>
<dbReference type="AlphaFoldDB" id="A0A8B8KET2"/>
<dbReference type="Proteomes" id="UP000694853">
    <property type="component" value="Unplaced"/>
</dbReference>
<keyword evidence="3" id="KW-1185">Reference proteome</keyword>
<reference evidence="3" key="1">
    <citation type="journal article" date="2019" name="Toxins">
        <title>Detection of Abrin-Like and Prepropulchellin-Like Toxin Genes and Transcripts Using Whole Genome Sequencing and Full-Length Transcript Sequencing of Abrus precatorius.</title>
        <authorList>
            <person name="Hovde B.T."/>
            <person name="Daligault H.E."/>
            <person name="Hanschen E.R."/>
            <person name="Kunde Y.A."/>
            <person name="Johnson M.B."/>
            <person name="Starkenburg S.R."/>
            <person name="Johnson S.L."/>
        </authorList>
    </citation>
    <scope>NUCLEOTIDE SEQUENCE [LARGE SCALE GENOMIC DNA]</scope>
</reference>
<organism evidence="3 4">
    <name type="scientific">Abrus precatorius</name>
    <name type="common">Indian licorice</name>
    <name type="synonym">Glycine abrus</name>
    <dbReference type="NCBI Taxonomy" id="3816"/>
    <lineage>
        <taxon>Eukaryota</taxon>
        <taxon>Viridiplantae</taxon>
        <taxon>Streptophyta</taxon>
        <taxon>Embryophyta</taxon>
        <taxon>Tracheophyta</taxon>
        <taxon>Spermatophyta</taxon>
        <taxon>Magnoliopsida</taxon>
        <taxon>eudicotyledons</taxon>
        <taxon>Gunneridae</taxon>
        <taxon>Pentapetalae</taxon>
        <taxon>rosids</taxon>
        <taxon>fabids</taxon>
        <taxon>Fabales</taxon>
        <taxon>Fabaceae</taxon>
        <taxon>Papilionoideae</taxon>
        <taxon>50 kb inversion clade</taxon>
        <taxon>NPAAA clade</taxon>
        <taxon>indigoferoid/millettioid clade</taxon>
        <taxon>Abreae</taxon>
        <taxon>Abrus</taxon>
    </lineage>
</organism>
<dbReference type="KEGG" id="aprc:113855058"/>
<feature type="domain" description="Aminotransferase-like plant mobile" evidence="2">
    <location>
        <begin position="123"/>
        <end position="485"/>
    </location>
</feature>
<dbReference type="PANTHER" id="PTHR46033">
    <property type="entry name" value="PROTEIN MAIN-LIKE 2"/>
    <property type="match status" value="1"/>
</dbReference>
<dbReference type="GeneID" id="113855058"/>
<feature type="compositionally biased region" description="Basic and acidic residues" evidence="1">
    <location>
        <begin position="609"/>
        <end position="618"/>
    </location>
</feature>
<accession>A0A8B8KET2</accession>